<name>A0A1R2BWL6_9CILI</name>
<protein>
    <submittedName>
        <fullName evidence="1">Uncharacterized protein</fullName>
    </submittedName>
</protein>
<dbReference type="EMBL" id="MPUH01000390">
    <property type="protein sequence ID" value="OMJ81188.1"/>
    <property type="molecule type" value="Genomic_DNA"/>
</dbReference>
<evidence type="ECO:0000313" key="1">
    <source>
        <dbReference type="EMBL" id="OMJ81188.1"/>
    </source>
</evidence>
<organism evidence="1 2">
    <name type="scientific">Stentor coeruleus</name>
    <dbReference type="NCBI Taxonomy" id="5963"/>
    <lineage>
        <taxon>Eukaryota</taxon>
        <taxon>Sar</taxon>
        <taxon>Alveolata</taxon>
        <taxon>Ciliophora</taxon>
        <taxon>Postciliodesmatophora</taxon>
        <taxon>Heterotrichea</taxon>
        <taxon>Heterotrichida</taxon>
        <taxon>Stentoridae</taxon>
        <taxon>Stentor</taxon>
    </lineage>
</organism>
<evidence type="ECO:0000313" key="2">
    <source>
        <dbReference type="Proteomes" id="UP000187209"/>
    </source>
</evidence>
<proteinExistence type="predicted"/>
<dbReference type="AlphaFoldDB" id="A0A1R2BWL6"/>
<gene>
    <name evidence="1" type="ORF">SteCoe_18414</name>
</gene>
<keyword evidence="2" id="KW-1185">Reference proteome</keyword>
<reference evidence="1 2" key="1">
    <citation type="submission" date="2016-11" db="EMBL/GenBank/DDBJ databases">
        <title>The macronuclear genome of Stentor coeruleus: a giant cell with tiny introns.</title>
        <authorList>
            <person name="Slabodnick M."/>
            <person name="Ruby J.G."/>
            <person name="Reiff S.B."/>
            <person name="Swart E.C."/>
            <person name="Gosai S."/>
            <person name="Prabakaran S."/>
            <person name="Witkowska E."/>
            <person name="Larue G.E."/>
            <person name="Fisher S."/>
            <person name="Freeman R.M."/>
            <person name="Gunawardena J."/>
            <person name="Chu W."/>
            <person name="Stover N.A."/>
            <person name="Gregory B.D."/>
            <person name="Nowacki M."/>
            <person name="Derisi J."/>
            <person name="Roy S.W."/>
            <person name="Marshall W.F."/>
            <person name="Sood P."/>
        </authorList>
    </citation>
    <scope>NUCLEOTIDE SEQUENCE [LARGE SCALE GENOMIC DNA]</scope>
    <source>
        <strain evidence="1">WM001</strain>
    </source>
</reference>
<sequence length="244" mass="27802">MNLQTIIEQVENYHNSLGDTLQSLVSSLVELHKYESSQESQIHDLQEKVKAQQKLINSLKAINTSKIPSKQGITKKIEFNDQKTQKIVTPIEILNDDASKKNIFTEATLEELKKKEISIEIKPEEASKRINIIKTPSEDVFKRKIPTESQAKLVKNQKTMDFFTINALKNTNRDLQDKSVKIRNPKNNKNKQTANVKSALIIDCEGYKLLDGKKSILSNSSLLKNLQKNLQYIPSNISDRAEIL</sequence>
<comment type="caution">
    <text evidence="1">The sequence shown here is derived from an EMBL/GenBank/DDBJ whole genome shotgun (WGS) entry which is preliminary data.</text>
</comment>
<accession>A0A1R2BWL6</accession>
<dbReference type="Proteomes" id="UP000187209">
    <property type="component" value="Unassembled WGS sequence"/>
</dbReference>